<reference evidence="1" key="1">
    <citation type="submission" date="2022-08" db="EMBL/GenBank/DDBJ databases">
        <title>Genome Sequence of Lecanicillium fungicola.</title>
        <authorList>
            <person name="Buettner E."/>
        </authorList>
    </citation>
    <scope>NUCLEOTIDE SEQUENCE</scope>
    <source>
        <strain evidence="1">Babe33</strain>
    </source>
</reference>
<accession>A0ACC1NE35</accession>
<organism evidence="1 2">
    <name type="scientific">Zarea fungicola</name>
    <dbReference type="NCBI Taxonomy" id="93591"/>
    <lineage>
        <taxon>Eukaryota</taxon>
        <taxon>Fungi</taxon>
        <taxon>Dikarya</taxon>
        <taxon>Ascomycota</taxon>
        <taxon>Pezizomycotina</taxon>
        <taxon>Sordariomycetes</taxon>
        <taxon>Hypocreomycetidae</taxon>
        <taxon>Hypocreales</taxon>
        <taxon>Cordycipitaceae</taxon>
        <taxon>Zarea</taxon>
    </lineage>
</organism>
<proteinExistence type="predicted"/>
<gene>
    <name evidence="1" type="ORF">NQ176_g4588</name>
</gene>
<dbReference type="Proteomes" id="UP001143910">
    <property type="component" value="Unassembled WGS sequence"/>
</dbReference>
<comment type="caution">
    <text evidence="1">The sequence shown here is derived from an EMBL/GenBank/DDBJ whole genome shotgun (WGS) entry which is preliminary data.</text>
</comment>
<protein>
    <submittedName>
        <fullName evidence="1">Uncharacterized protein</fullName>
    </submittedName>
</protein>
<dbReference type="EMBL" id="JANJQO010000510">
    <property type="protein sequence ID" value="KAJ2977063.1"/>
    <property type="molecule type" value="Genomic_DNA"/>
</dbReference>
<sequence length="425" mass="49251">MSNYIASDDRNSVDCSVDTVLTVPTSLRESWCGSDYSQAASVDPAYTGINWGRLAGYIQPDQKMEKRGWFWEHGYDIQRRTDTKTHYWLCRACHTAHLPRTIVFASRGVDNIKKHLLKYHQLDRDGRPTKRRRHEFDNLALDAHNGRDQKIMNYFNSTFDSEHWKKLLVRWVVRDQIPLWKVESEHFQSLCRYANKLTASTHCLPHHTTLRKMIISEYNRHKGIVTELLRAARSKIHMSFDLWTSRKLKCFAGAVVHFVGDNDQFYTFLLALPEQATSHAGIEIAETIKSILTEFGIGESQIGYFVADNASENDTCLEDLAVECNFNKGWRRLRCMGHVINLVARMLLFGSDPNGFAEDLEDTADDRIKQMEQWRKFGPVGKLHDIMVWVGDSPERLRQFYNHQRSEYIVLGTQMQTQTPSTIPC</sequence>
<keyword evidence="2" id="KW-1185">Reference proteome</keyword>
<name>A0ACC1NE35_9HYPO</name>
<evidence type="ECO:0000313" key="2">
    <source>
        <dbReference type="Proteomes" id="UP001143910"/>
    </source>
</evidence>
<evidence type="ECO:0000313" key="1">
    <source>
        <dbReference type="EMBL" id="KAJ2977063.1"/>
    </source>
</evidence>